<evidence type="ECO:0000313" key="2">
    <source>
        <dbReference type="Proteomes" id="UP001203423"/>
    </source>
</evidence>
<comment type="caution">
    <text evidence="1">The sequence shown here is derived from an EMBL/GenBank/DDBJ whole genome shotgun (WGS) entry which is preliminary data.</text>
</comment>
<dbReference type="PANTHER" id="PTHR35868:SF4">
    <property type="entry name" value="DUF2804 DOMAIN-CONTAINING PROTEIN"/>
    <property type="match status" value="1"/>
</dbReference>
<sequence>MKLTQIKPTTPSSLGMAAPECLISKVGKVVFGQFDGPVAALGIENFSYVTNMDKPASSLSKYLDFKQFQFVSIVTPEYIVAVAIADIRYLGSAFCYFYDIKNDELIETQWLKLGSFGYQMSHSPMDGVAYINSRKGEVKFIIEQGCWHLEVKTARLVVNVDISPQVLSLPIAMCTPTGYNGWTYTQKHNGLNVVGSLSIDNKVISLEKALANYDFSAGFMRRETSWRWGSINAHFNGSIIGLNLASGVNETGTNENVFWFNGERHPLSPVHFDFSYLQRSGSDLLAQNRWRLYSEDACVDLIFTIKNLRREKINLLFIKSNFRQYLGYYTGTIIDNSGRVHKLNNVIGLAEDHYAKW</sequence>
<dbReference type="InterPro" id="IPR021243">
    <property type="entry name" value="DUF2804"/>
</dbReference>
<dbReference type="RefSeq" id="WP_248940615.1">
    <property type="nucleotide sequence ID" value="NZ_JAKIKS010000045.1"/>
</dbReference>
<proteinExistence type="predicted"/>
<dbReference type="Proteomes" id="UP001203423">
    <property type="component" value="Unassembled WGS sequence"/>
</dbReference>
<name>A0ABT0LC66_9GAMM</name>
<dbReference type="Pfam" id="PF10974">
    <property type="entry name" value="DUF2804"/>
    <property type="match status" value="1"/>
</dbReference>
<dbReference type="PANTHER" id="PTHR35868">
    <property type="entry name" value="DUF2804 DOMAIN-CONTAINING PROTEIN-RELATED"/>
    <property type="match status" value="1"/>
</dbReference>
<protein>
    <submittedName>
        <fullName evidence="1">DUF2804 domain-containing protein</fullName>
    </submittedName>
</protein>
<reference evidence="1 2" key="1">
    <citation type="submission" date="2022-01" db="EMBL/GenBank/DDBJ databases">
        <title>Whole genome-based taxonomy of the Shewanellaceae.</title>
        <authorList>
            <person name="Martin-Rodriguez A.J."/>
        </authorList>
    </citation>
    <scope>NUCLEOTIDE SEQUENCE [LARGE SCALE GENOMIC DNA]</scope>
    <source>
        <strain evidence="1 2">DSM 17177</strain>
    </source>
</reference>
<organism evidence="1 2">
    <name type="scientific">Shewanella surugensis</name>
    <dbReference type="NCBI Taxonomy" id="212020"/>
    <lineage>
        <taxon>Bacteria</taxon>
        <taxon>Pseudomonadati</taxon>
        <taxon>Pseudomonadota</taxon>
        <taxon>Gammaproteobacteria</taxon>
        <taxon>Alteromonadales</taxon>
        <taxon>Shewanellaceae</taxon>
        <taxon>Shewanella</taxon>
    </lineage>
</organism>
<evidence type="ECO:0000313" key="1">
    <source>
        <dbReference type="EMBL" id="MCL1125299.1"/>
    </source>
</evidence>
<accession>A0ABT0LC66</accession>
<gene>
    <name evidence="1" type="ORF">L2764_12630</name>
</gene>
<dbReference type="EMBL" id="JAKIKS010000045">
    <property type="protein sequence ID" value="MCL1125299.1"/>
    <property type="molecule type" value="Genomic_DNA"/>
</dbReference>
<keyword evidence="2" id="KW-1185">Reference proteome</keyword>